<comment type="similarity">
    <text evidence="5">Belongs to the bacterial solute-binding protein 9 family.</text>
</comment>
<feature type="signal peptide" evidence="6">
    <location>
        <begin position="1"/>
        <end position="27"/>
    </location>
</feature>
<dbReference type="PANTHER" id="PTHR42953:SF1">
    <property type="entry name" value="METAL-BINDING PROTEIN HI_0362-RELATED"/>
    <property type="match status" value="1"/>
</dbReference>
<protein>
    <submittedName>
        <fullName evidence="7">ABC-type metal ion transport system, periplasmic component/surface adhesin</fullName>
    </submittedName>
</protein>
<dbReference type="GO" id="GO:0030001">
    <property type="term" value="P:metal ion transport"/>
    <property type="evidence" value="ECO:0007669"/>
    <property type="project" value="InterPro"/>
</dbReference>
<dbReference type="InterPro" id="IPR006127">
    <property type="entry name" value="ZnuA-like"/>
</dbReference>
<dbReference type="PRINTS" id="PR00691">
    <property type="entry name" value="ADHESINB"/>
</dbReference>
<dbReference type="PRINTS" id="PR00690">
    <property type="entry name" value="ADHESNFAMILY"/>
</dbReference>
<evidence type="ECO:0000256" key="5">
    <source>
        <dbReference type="RuleBase" id="RU003512"/>
    </source>
</evidence>
<keyword evidence="4 6" id="KW-0732">Signal</keyword>
<evidence type="ECO:0000313" key="8">
    <source>
        <dbReference type="Proteomes" id="UP000003806"/>
    </source>
</evidence>
<evidence type="ECO:0000256" key="3">
    <source>
        <dbReference type="ARBA" id="ARBA00022723"/>
    </source>
</evidence>
<accession>H0UIG5</accession>
<dbReference type="AlphaFoldDB" id="H0UIG5"/>
<keyword evidence="8" id="KW-1185">Reference proteome</keyword>
<gene>
    <name evidence="7" type="ORF">JonanDRAFT_0250</name>
</gene>
<evidence type="ECO:0000256" key="4">
    <source>
        <dbReference type="ARBA" id="ARBA00022729"/>
    </source>
</evidence>
<dbReference type="EMBL" id="CM001376">
    <property type="protein sequence ID" value="EHM12673.1"/>
    <property type="molecule type" value="Genomic_DNA"/>
</dbReference>
<dbReference type="GO" id="GO:0030313">
    <property type="term" value="C:cell envelope"/>
    <property type="evidence" value="ECO:0007669"/>
    <property type="project" value="UniProtKB-SubCell"/>
</dbReference>
<dbReference type="GO" id="GO:0007155">
    <property type="term" value="P:cell adhesion"/>
    <property type="evidence" value="ECO:0007669"/>
    <property type="project" value="InterPro"/>
</dbReference>
<evidence type="ECO:0000256" key="2">
    <source>
        <dbReference type="ARBA" id="ARBA00022448"/>
    </source>
</evidence>
<dbReference type="InterPro" id="IPR050492">
    <property type="entry name" value="Bact_metal-bind_prot9"/>
</dbReference>
<evidence type="ECO:0000256" key="1">
    <source>
        <dbReference type="ARBA" id="ARBA00004196"/>
    </source>
</evidence>
<reference evidence="7 8" key="1">
    <citation type="submission" date="2011-11" db="EMBL/GenBank/DDBJ databases">
        <title>The Noncontiguous Finished genome of Jonquetella anthropi DSM 22815.</title>
        <authorList>
            <consortium name="US DOE Joint Genome Institute (JGI-PGF)"/>
            <person name="Lucas S."/>
            <person name="Copeland A."/>
            <person name="Lapidus A."/>
            <person name="Glavina del Rio T."/>
            <person name="Dalin E."/>
            <person name="Tice H."/>
            <person name="Bruce D."/>
            <person name="Goodwin L."/>
            <person name="Pitluck S."/>
            <person name="Peters L."/>
            <person name="Mikhailova N."/>
            <person name="Held B."/>
            <person name="Kyrpides N."/>
            <person name="Mavromatis K."/>
            <person name="Ivanova N."/>
            <person name="Markowitz V."/>
            <person name="Cheng J.-F."/>
            <person name="Hugenholtz P."/>
            <person name="Woyke T."/>
            <person name="Wu D."/>
            <person name="Gronow S."/>
            <person name="Wellnitz S."/>
            <person name="Brambilla E."/>
            <person name="Klenk H.-P."/>
            <person name="Eisen J.A."/>
        </authorList>
    </citation>
    <scope>NUCLEOTIDE SEQUENCE [LARGE SCALE GENOMIC DNA]</scope>
    <source>
        <strain evidence="7 8">DSM 22815</strain>
    </source>
</reference>
<dbReference type="GO" id="GO:0046872">
    <property type="term" value="F:metal ion binding"/>
    <property type="evidence" value="ECO:0007669"/>
    <property type="project" value="UniProtKB-KW"/>
</dbReference>
<dbReference type="eggNOG" id="COG0803">
    <property type="taxonomic scope" value="Bacteria"/>
</dbReference>
<dbReference type="HOGENOM" id="CLU_016838_1_1_0"/>
<dbReference type="Gene3D" id="3.40.50.1980">
    <property type="entry name" value="Nitrogenase molybdenum iron protein domain"/>
    <property type="match status" value="2"/>
</dbReference>
<organism evidence="7 8">
    <name type="scientific">Jonquetella anthropi DSM 22815</name>
    <dbReference type="NCBI Taxonomy" id="885272"/>
    <lineage>
        <taxon>Bacteria</taxon>
        <taxon>Thermotogati</taxon>
        <taxon>Synergistota</taxon>
        <taxon>Synergistia</taxon>
        <taxon>Synergistales</taxon>
        <taxon>Dethiosulfovibrionaceae</taxon>
        <taxon>Jonquetella</taxon>
    </lineage>
</organism>
<dbReference type="OrthoDB" id="9810636at2"/>
<feature type="chain" id="PRO_5003541402" evidence="6">
    <location>
        <begin position="28"/>
        <end position="311"/>
    </location>
</feature>
<dbReference type="Proteomes" id="UP000003806">
    <property type="component" value="Chromosome"/>
</dbReference>
<proteinExistence type="inferred from homology"/>
<sequence>MKALKRLSAVAFAACALVLSANLATFAGTASDGKLKVTVTTTFLQDMVKVLAPEATEVQLIIPAGEDPHTYEAKPEDNVKLAGADLILYHGLHFEGKMIDLLKAVHGVAVSQNFDPKSVRTMTDNGMEVVDPHFWFDTDLYKLAVKEAAAALIDKLPGEKEKIEANLAAYLVQLDDLDKYVRDEIQSIPEGRRILVTPHDAFNYFSRRYGIEVRAPQGVSTDAELSNRDMAETADFIVSHQVKAIFAESTTDPARMEKLKESCAARGFTVKVVRGEGQELFSDSLAPAGQKGDTYIEMVKANADLIASNLR</sequence>
<comment type="subcellular location">
    <subcellularLocation>
        <location evidence="1">Cell envelope</location>
    </subcellularLocation>
</comment>
<keyword evidence="2 5" id="KW-0813">Transport</keyword>
<dbReference type="InterPro" id="IPR006129">
    <property type="entry name" value="AdhesinB"/>
</dbReference>
<evidence type="ECO:0000256" key="6">
    <source>
        <dbReference type="SAM" id="SignalP"/>
    </source>
</evidence>
<dbReference type="PANTHER" id="PTHR42953">
    <property type="entry name" value="HIGH-AFFINITY ZINC UPTAKE SYSTEM PROTEIN ZNUA-RELATED"/>
    <property type="match status" value="1"/>
</dbReference>
<name>H0UIG5_9BACT</name>
<keyword evidence="3" id="KW-0479">Metal-binding</keyword>
<dbReference type="Pfam" id="PF01297">
    <property type="entry name" value="ZnuA"/>
    <property type="match status" value="1"/>
</dbReference>
<evidence type="ECO:0000313" key="7">
    <source>
        <dbReference type="EMBL" id="EHM12673.1"/>
    </source>
</evidence>
<dbReference type="InterPro" id="IPR006128">
    <property type="entry name" value="Lipoprotein_PsaA-like"/>
</dbReference>
<dbReference type="STRING" id="885272.JonanDRAFT_0250"/>
<dbReference type="RefSeq" id="WP_008522466.1">
    <property type="nucleotide sequence ID" value="NZ_CM001376.1"/>
</dbReference>
<dbReference type="SUPFAM" id="SSF53807">
    <property type="entry name" value="Helical backbone' metal receptor"/>
    <property type="match status" value="1"/>
</dbReference>